<evidence type="ECO:0000256" key="7">
    <source>
        <dbReference type="SAM" id="Phobius"/>
    </source>
</evidence>
<comment type="subcellular location">
    <subcellularLocation>
        <location evidence="1">Cell membrane</location>
        <topology evidence="1">Multi-pass membrane protein</topology>
    </subcellularLocation>
</comment>
<feature type="transmembrane region" description="Helical" evidence="7">
    <location>
        <begin position="154"/>
        <end position="176"/>
    </location>
</feature>
<evidence type="ECO:0000256" key="1">
    <source>
        <dbReference type="ARBA" id="ARBA00004651"/>
    </source>
</evidence>
<evidence type="ECO:0000256" key="2">
    <source>
        <dbReference type="ARBA" id="ARBA00010792"/>
    </source>
</evidence>
<dbReference type="InterPro" id="IPR032816">
    <property type="entry name" value="VTT_dom"/>
</dbReference>
<keyword evidence="5 7" id="KW-1133">Transmembrane helix</keyword>
<evidence type="ECO:0000256" key="6">
    <source>
        <dbReference type="ARBA" id="ARBA00023136"/>
    </source>
</evidence>
<name>A0A2T0LNH6_9PSEU</name>
<dbReference type="AlphaFoldDB" id="A0A2T0LNH6"/>
<organism evidence="9 10">
    <name type="scientific">Prauserella shujinwangii</name>
    <dbReference type="NCBI Taxonomy" id="1453103"/>
    <lineage>
        <taxon>Bacteria</taxon>
        <taxon>Bacillati</taxon>
        <taxon>Actinomycetota</taxon>
        <taxon>Actinomycetes</taxon>
        <taxon>Pseudonocardiales</taxon>
        <taxon>Pseudonocardiaceae</taxon>
        <taxon>Prauserella</taxon>
    </lineage>
</organism>
<dbReference type="OrthoDB" id="3693767at2"/>
<dbReference type="GO" id="GO:0005886">
    <property type="term" value="C:plasma membrane"/>
    <property type="evidence" value="ECO:0007669"/>
    <property type="project" value="UniProtKB-SubCell"/>
</dbReference>
<feature type="domain" description="VTT" evidence="8">
    <location>
        <begin position="21"/>
        <end position="145"/>
    </location>
</feature>
<evidence type="ECO:0000256" key="5">
    <source>
        <dbReference type="ARBA" id="ARBA00022989"/>
    </source>
</evidence>
<evidence type="ECO:0000256" key="3">
    <source>
        <dbReference type="ARBA" id="ARBA00022475"/>
    </source>
</evidence>
<keyword evidence="3" id="KW-1003">Cell membrane</keyword>
<protein>
    <submittedName>
        <fullName evidence="9">Membrane protein DedA with SNARE-associated domain</fullName>
    </submittedName>
</protein>
<comment type="similarity">
    <text evidence="2">Belongs to the DedA family.</text>
</comment>
<evidence type="ECO:0000313" key="10">
    <source>
        <dbReference type="Proteomes" id="UP000238362"/>
    </source>
</evidence>
<proteinExistence type="inferred from homology"/>
<dbReference type="PANTHER" id="PTHR42709">
    <property type="entry name" value="ALKALINE PHOSPHATASE LIKE PROTEIN"/>
    <property type="match status" value="1"/>
</dbReference>
<keyword evidence="10" id="KW-1185">Reference proteome</keyword>
<comment type="caution">
    <text evidence="9">The sequence shown here is derived from an EMBL/GenBank/DDBJ whole genome shotgun (WGS) entry which is preliminary data.</text>
</comment>
<dbReference type="Pfam" id="PF09335">
    <property type="entry name" value="VTT_dom"/>
    <property type="match status" value="1"/>
</dbReference>
<evidence type="ECO:0000313" key="9">
    <source>
        <dbReference type="EMBL" id="PRX44744.1"/>
    </source>
</evidence>
<dbReference type="RefSeq" id="WP_106181385.1">
    <property type="nucleotide sequence ID" value="NZ_PVNH01000011.1"/>
</dbReference>
<feature type="transmembrane region" description="Helical" evidence="7">
    <location>
        <begin position="124"/>
        <end position="148"/>
    </location>
</feature>
<feature type="transmembrane region" description="Helical" evidence="7">
    <location>
        <begin position="42"/>
        <end position="62"/>
    </location>
</feature>
<keyword evidence="6 7" id="KW-0472">Membrane</keyword>
<reference evidence="9 10" key="1">
    <citation type="submission" date="2018-03" db="EMBL/GenBank/DDBJ databases">
        <title>Genomic Encyclopedia of Type Strains, Phase III (KMG-III): the genomes of soil and plant-associated and newly described type strains.</title>
        <authorList>
            <person name="Whitman W."/>
        </authorList>
    </citation>
    <scope>NUCLEOTIDE SEQUENCE [LARGE SCALE GENOMIC DNA]</scope>
    <source>
        <strain evidence="9 10">CGMCC 4.7125</strain>
    </source>
</reference>
<dbReference type="PANTHER" id="PTHR42709:SF6">
    <property type="entry name" value="UNDECAPRENYL PHOSPHATE TRANSPORTER A"/>
    <property type="match status" value="1"/>
</dbReference>
<gene>
    <name evidence="9" type="ORF">B0I33_111259</name>
</gene>
<keyword evidence="4 7" id="KW-0812">Transmembrane</keyword>
<sequence>MDASTVSLLVLFVISAVPFAPTELALIGLGVAAAEQGGSLVPVVLVAAVGCLVCDLVLYATGRRGGAWALRRVRARPGPAASLRWLTDRIERNPVPVLVIARWLPAGGTAGALLAGSLRWPRTVFVTASAIGVTLWSAYAVALGYLGGRIVEEPLVSLVVSLGVAVALASVAGAAFRLRTGHDLVHASGTAGGAALHPAEQA</sequence>
<dbReference type="Proteomes" id="UP000238362">
    <property type="component" value="Unassembled WGS sequence"/>
</dbReference>
<evidence type="ECO:0000256" key="4">
    <source>
        <dbReference type="ARBA" id="ARBA00022692"/>
    </source>
</evidence>
<accession>A0A2T0LNH6</accession>
<dbReference type="InterPro" id="IPR051311">
    <property type="entry name" value="DedA_domain"/>
</dbReference>
<dbReference type="EMBL" id="PVNH01000011">
    <property type="protein sequence ID" value="PRX44744.1"/>
    <property type="molecule type" value="Genomic_DNA"/>
</dbReference>
<evidence type="ECO:0000259" key="8">
    <source>
        <dbReference type="Pfam" id="PF09335"/>
    </source>
</evidence>